<evidence type="ECO:0000313" key="2">
    <source>
        <dbReference type="EMBL" id="KAF5476523.1"/>
    </source>
</evidence>
<comment type="caution">
    <text evidence="2">The sequence shown here is derived from an EMBL/GenBank/DDBJ whole genome shotgun (WGS) entry which is preliminary data.</text>
</comment>
<dbReference type="Proteomes" id="UP000619265">
    <property type="component" value="Unassembled WGS sequence"/>
</dbReference>
<sequence>MASIKIEKIRAFNNQKRHQLLNNLFPAYSLTVLTFSLFCSSPFWFPYLSSSMKVFLSVSLREMASILFSYKFVFILGNLIVVALLIGESKVFSSNTTSPSIDVLYDEYVLNSTRSLQSSSTTEVKRSEIKIEKYYDVENVKRINGKGGEDAEAIMNWAVQSHDHIDGNNIHFALPAQELSKRADDYIARVNKEWRLEARLLLYSSED</sequence>
<protein>
    <recommendedName>
        <fullName evidence="4">DUF4408 domain-containing protein</fullName>
    </recommendedName>
</protein>
<dbReference type="EMBL" id="LIHL02000002">
    <property type="protein sequence ID" value="KAF5476523.1"/>
    <property type="molecule type" value="Genomic_DNA"/>
</dbReference>
<keyword evidence="1" id="KW-1133">Transmembrane helix</keyword>
<proteinExistence type="predicted"/>
<name>A0A834D541_JUGRE</name>
<evidence type="ECO:0008006" key="4">
    <source>
        <dbReference type="Google" id="ProtNLM"/>
    </source>
</evidence>
<gene>
    <name evidence="2" type="ORF">F2P56_003270</name>
</gene>
<dbReference type="PANTHER" id="PTHR35762:SF2">
    <property type="entry name" value="TRANSMEMBRANE PROTEIN"/>
    <property type="match status" value="1"/>
</dbReference>
<dbReference type="Gramene" id="Jr02_00590_p1">
    <property type="protein sequence ID" value="cds.Jr02_00590_p1"/>
    <property type="gene ID" value="Jr02_00590"/>
</dbReference>
<reference evidence="2" key="1">
    <citation type="submission" date="2015-10" db="EMBL/GenBank/DDBJ databases">
        <authorList>
            <person name="Martinez-Garcia P.J."/>
            <person name="Crepeau M.W."/>
            <person name="Puiu D."/>
            <person name="Gonzalez-Ibeas D."/>
            <person name="Whalen J."/>
            <person name="Stevens K."/>
            <person name="Paul R."/>
            <person name="Butterfield T."/>
            <person name="Britton M."/>
            <person name="Reagan R."/>
            <person name="Chakraborty S."/>
            <person name="Walawage S.L."/>
            <person name="Vasquez-Gross H.A."/>
            <person name="Cardeno C."/>
            <person name="Famula R."/>
            <person name="Pratt K."/>
            <person name="Kuruganti S."/>
            <person name="Aradhya M.K."/>
            <person name="Leslie C.A."/>
            <person name="Dandekar A.M."/>
            <person name="Salzberg S.L."/>
            <person name="Wegrzyn J.L."/>
            <person name="Langley C.H."/>
            <person name="Neale D.B."/>
        </authorList>
    </citation>
    <scope>NUCLEOTIDE SEQUENCE</scope>
    <source>
        <tissue evidence="2">Leaves</tissue>
    </source>
</reference>
<organism evidence="2 3">
    <name type="scientific">Juglans regia</name>
    <name type="common">English walnut</name>
    <dbReference type="NCBI Taxonomy" id="51240"/>
    <lineage>
        <taxon>Eukaryota</taxon>
        <taxon>Viridiplantae</taxon>
        <taxon>Streptophyta</taxon>
        <taxon>Embryophyta</taxon>
        <taxon>Tracheophyta</taxon>
        <taxon>Spermatophyta</taxon>
        <taxon>Magnoliopsida</taxon>
        <taxon>eudicotyledons</taxon>
        <taxon>Gunneridae</taxon>
        <taxon>Pentapetalae</taxon>
        <taxon>rosids</taxon>
        <taxon>fabids</taxon>
        <taxon>Fagales</taxon>
        <taxon>Juglandaceae</taxon>
        <taxon>Juglans</taxon>
    </lineage>
</organism>
<evidence type="ECO:0000256" key="1">
    <source>
        <dbReference type="SAM" id="Phobius"/>
    </source>
</evidence>
<reference evidence="2" key="2">
    <citation type="submission" date="2020-03" db="EMBL/GenBank/DDBJ databases">
        <title>Walnut 2.0.</title>
        <authorList>
            <person name="Marrano A."/>
            <person name="Britton M."/>
            <person name="Zimin A.V."/>
            <person name="Zaini P.A."/>
            <person name="Workman R."/>
            <person name="Puiu D."/>
            <person name="Bianco L."/>
            <person name="Allen B.J."/>
            <person name="Troggio M."/>
            <person name="Leslie C.A."/>
            <person name="Timp W."/>
            <person name="Dendekar A."/>
            <person name="Salzberg S.L."/>
            <person name="Neale D.B."/>
        </authorList>
    </citation>
    <scope>NUCLEOTIDE SEQUENCE</scope>
    <source>
        <tissue evidence="2">Leaves</tissue>
    </source>
</reference>
<evidence type="ECO:0000313" key="3">
    <source>
        <dbReference type="Proteomes" id="UP000619265"/>
    </source>
</evidence>
<keyword evidence="1" id="KW-0812">Transmembrane</keyword>
<keyword evidence="1" id="KW-0472">Membrane</keyword>
<feature type="transmembrane region" description="Helical" evidence="1">
    <location>
        <begin position="20"/>
        <end position="45"/>
    </location>
</feature>
<feature type="transmembrane region" description="Helical" evidence="1">
    <location>
        <begin position="65"/>
        <end position="86"/>
    </location>
</feature>
<accession>A0A834D541</accession>
<dbReference type="AlphaFoldDB" id="A0A834D541"/>
<dbReference type="PANTHER" id="PTHR35762">
    <property type="entry name" value="TRANSMEMBRANE PROTEIN"/>
    <property type="match status" value="1"/>
</dbReference>